<dbReference type="Ensembl" id="ENSSPAT00000006775.1">
    <property type="protein sequence ID" value="ENSSPAP00000006638.1"/>
    <property type="gene ID" value="ENSSPAG00000005087.1"/>
</dbReference>
<evidence type="ECO:0000313" key="4">
    <source>
        <dbReference type="Ensembl" id="ENSSPAP00000006638.1"/>
    </source>
</evidence>
<dbReference type="SUPFAM" id="SSF46934">
    <property type="entry name" value="UBA-like"/>
    <property type="match status" value="1"/>
</dbReference>
<dbReference type="CDD" id="cd14366">
    <property type="entry name" value="CUE_CUED1"/>
    <property type="match status" value="1"/>
</dbReference>
<reference evidence="4" key="1">
    <citation type="submission" date="2023-09" db="UniProtKB">
        <authorList>
            <consortium name="Ensembl"/>
        </authorList>
    </citation>
    <scope>IDENTIFICATION</scope>
</reference>
<dbReference type="PANTHER" id="PTHR13467:SF3">
    <property type="entry name" value="CUE DOMAIN-CONTAINING PROTEIN 1"/>
    <property type="match status" value="1"/>
</dbReference>
<dbReference type="InterPro" id="IPR040192">
    <property type="entry name" value="CUEDC1"/>
</dbReference>
<keyword evidence="2" id="KW-0812">Transmembrane</keyword>
<dbReference type="PROSITE" id="PS51140">
    <property type="entry name" value="CUE"/>
    <property type="match status" value="1"/>
</dbReference>
<name>A0A3B4ZCS8_9TELE</name>
<proteinExistence type="predicted"/>
<dbReference type="Gene3D" id="1.10.8.10">
    <property type="entry name" value="DNA helicase RuvA subunit, C-terminal domain"/>
    <property type="match status" value="1"/>
</dbReference>
<feature type="region of interest" description="Disordered" evidence="1">
    <location>
        <begin position="110"/>
        <end position="131"/>
    </location>
</feature>
<evidence type="ECO:0000256" key="2">
    <source>
        <dbReference type="SAM" id="Phobius"/>
    </source>
</evidence>
<feature type="compositionally biased region" description="Gly residues" evidence="1">
    <location>
        <begin position="18"/>
        <end position="29"/>
    </location>
</feature>
<feature type="region of interest" description="Disordered" evidence="1">
    <location>
        <begin position="1"/>
        <end position="39"/>
    </location>
</feature>
<evidence type="ECO:0000259" key="3">
    <source>
        <dbReference type="PROSITE" id="PS51140"/>
    </source>
</evidence>
<dbReference type="Pfam" id="PF02845">
    <property type="entry name" value="CUE"/>
    <property type="match status" value="1"/>
</dbReference>
<feature type="compositionally biased region" description="Low complexity" evidence="1">
    <location>
        <begin position="1"/>
        <end position="17"/>
    </location>
</feature>
<feature type="domain" description="CUE" evidence="3">
    <location>
        <begin position="45"/>
        <end position="88"/>
    </location>
</feature>
<dbReference type="GeneTree" id="ENSGT00390000006762"/>
<feature type="transmembrane region" description="Helical" evidence="2">
    <location>
        <begin position="353"/>
        <end position="371"/>
    </location>
</feature>
<sequence>MTSLFRRSSSNGGSRSSGSGGGGGSGSGQGQLNNSRPNRQVRRLEFNQAMEDFKTMFPSMDYEVIECVLRSNNGAVDATIDQLLQMSIDGQGSDDSSDSDDSIPPEILERTLEPDSSDEEPPPVYSPPTYDMHIYDRKYPEAPLNPPPRFEAQAPPGLQQVRSYRNWNPPLLGNLPDDFLRILPQQLDIAAGTTGGSGLSTGATEQDKKLKQYLEDERIALFLQNEEFMRELQRNREFLIALERGMITYTSLKRNSASNAVRRLLTYSATSMEAISDDALFRDKLKHMGKSTRKKLFEIARTFSEKTKRRKTKRRTLLKHHSLGTANSTANLLDDVEGNPCGKKDMSTTQCQTFWFCFYILFSSGLLVWLFPQMSSDTPHIDRTPCQHLSIHSVNEERADH</sequence>
<dbReference type="InterPro" id="IPR003892">
    <property type="entry name" value="CUE"/>
</dbReference>
<dbReference type="AlphaFoldDB" id="A0A3B4ZCS8"/>
<evidence type="ECO:0000256" key="1">
    <source>
        <dbReference type="SAM" id="MobiDB-lite"/>
    </source>
</evidence>
<dbReference type="InterPro" id="IPR009060">
    <property type="entry name" value="UBA-like_sf"/>
</dbReference>
<keyword evidence="2" id="KW-0472">Membrane</keyword>
<keyword evidence="2" id="KW-1133">Transmembrane helix</keyword>
<dbReference type="InterPro" id="IPR040195">
    <property type="entry name" value="CUE_CUED1"/>
</dbReference>
<dbReference type="PANTHER" id="PTHR13467">
    <property type="entry name" value="CUE DOMAIN CONTAINING PROTEIN 1"/>
    <property type="match status" value="1"/>
</dbReference>
<dbReference type="SMART" id="SM00546">
    <property type="entry name" value="CUE"/>
    <property type="match status" value="1"/>
</dbReference>
<protein>
    <submittedName>
        <fullName evidence="4">CUE domain containing 1</fullName>
    </submittedName>
</protein>
<accession>A0A3B4ZCS8</accession>
<dbReference type="GO" id="GO:0043130">
    <property type="term" value="F:ubiquitin binding"/>
    <property type="evidence" value="ECO:0007669"/>
    <property type="project" value="InterPro"/>
</dbReference>
<organism evidence="4">
    <name type="scientific">Stegastes partitus</name>
    <name type="common">bicolor damselfish</name>
    <dbReference type="NCBI Taxonomy" id="144197"/>
    <lineage>
        <taxon>Eukaryota</taxon>
        <taxon>Metazoa</taxon>
        <taxon>Chordata</taxon>
        <taxon>Craniata</taxon>
        <taxon>Vertebrata</taxon>
        <taxon>Euteleostomi</taxon>
        <taxon>Actinopterygii</taxon>
        <taxon>Neopterygii</taxon>
        <taxon>Teleostei</taxon>
        <taxon>Neoteleostei</taxon>
        <taxon>Acanthomorphata</taxon>
        <taxon>Ovalentaria</taxon>
        <taxon>Pomacentridae</taxon>
        <taxon>Stegastes</taxon>
    </lineage>
</organism>